<dbReference type="SUPFAM" id="SSF48371">
    <property type="entry name" value="ARM repeat"/>
    <property type="match status" value="1"/>
</dbReference>
<keyword evidence="1" id="KW-0677">Repeat</keyword>
<proteinExistence type="predicted"/>
<gene>
    <name evidence="4" type="ORF">GIL414_LOCUS10048</name>
</gene>
<dbReference type="PANTHER" id="PTHR23346">
    <property type="entry name" value="TRANSLATIONAL ACTIVATOR GCN1-RELATED"/>
    <property type="match status" value="1"/>
</dbReference>
<dbReference type="EMBL" id="CAJOBJ010003533">
    <property type="protein sequence ID" value="CAF3968983.1"/>
    <property type="molecule type" value="Genomic_DNA"/>
</dbReference>
<accession>A0A8S2MPK0</accession>
<dbReference type="GO" id="GO:0005737">
    <property type="term" value="C:cytoplasm"/>
    <property type="evidence" value="ECO:0007669"/>
    <property type="project" value="TreeGrafter"/>
</dbReference>
<evidence type="ECO:0000259" key="2">
    <source>
        <dbReference type="Pfam" id="PF13001"/>
    </source>
</evidence>
<evidence type="ECO:0000313" key="5">
    <source>
        <dbReference type="Proteomes" id="UP000681720"/>
    </source>
</evidence>
<dbReference type="Gene3D" id="1.25.10.10">
    <property type="entry name" value="Leucine-rich Repeat Variant"/>
    <property type="match status" value="1"/>
</dbReference>
<feature type="non-terminal residue" evidence="4">
    <location>
        <position position="1089"/>
    </location>
</feature>
<dbReference type="Pfam" id="PF23702">
    <property type="entry name" value="ARM_ECM29"/>
    <property type="match status" value="1"/>
</dbReference>
<evidence type="ECO:0000259" key="3">
    <source>
        <dbReference type="Pfam" id="PF23702"/>
    </source>
</evidence>
<dbReference type="GO" id="GO:0036503">
    <property type="term" value="P:ERAD pathway"/>
    <property type="evidence" value="ECO:0007669"/>
    <property type="project" value="TreeGrafter"/>
</dbReference>
<dbReference type="AlphaFoldDB" id="A0A8S2MPK0"/>
<dbReference type="GO" id="GO:0043248">
    <property type="term" value="P:proteasome assembly"/>
    <property type="evidence" value="ECO:0007669"/>
    <property type="project" value="InterPro"/>
</dbReference>
<reference evidence="4" key="1">
    <citation type="submission" date="2021-02" db="EMBL/GenBank/DDBJ databases">
        <authorList>
            <person name="Nowell W R."/>
        </authorList>
    </citation>
    <scope>NUCLEOTIDE SEQUENCE</scope>
</reference>
<dbReference type="InterPro" id="IPR055444">
    <property type="entry name" value="ARM_ECM29"/>
</dbReference>
<dbReference type="GO" id="GO:0005634">
    <property type="term" value="C:nucleus"/>
    <property type="evidence" value="ECO:0007669"/>
    <property type="project" value="TreeGrafter"/>
</dbReference>
<name>A0A8S2MPK0_9BILA</name>
<sequence length="1089" mass="126979">AVEVFIHINKRVKSRPELQIPVKSLLEIFTTSTQCSPFASNFSIMYIKMGFMRLKSDCQTELIPLLFQSLPNRSTSHQELLMGLIVYALQYVKIIPNVNENLVKYGLTDKPIIRNLFLNFLLNVILLPYKFEETKQRNTTKTTQPRSYVEPSQAPVDEVLFSTMDDAPSKEVETFKQPFPCMNEQLNNRITEAIQTDNLNQVEKLKVSILKFLNGNIYSENDIIFHFVLATADSRYSVVLAAEHDIKRLTVAVDWNSMQHVQSLFEFFLGTLKTIKPQNEETIRNPANTRIRIKLYPYLLKSRIASTIFPHAIQILYESLFGNSTNARIKYFSLQFIQNTIQNAELNNLVGVSKLILHALEKILNTEISKTHDASRLRSLTYVLIGKLSYRVPKLFCDDIRLTQQFFEALKTEDNECCLNIQEALKLVTDIEKNTTIWYNYIQFLLDFVLVVHDCLSTYFLFEAIIIGYHLNDSKLIDLFKDNISSFRQLCLFSTRDDTRRYSSLLYAYVLSKTDSNSLAIDELIKIIQNVNQRFEQREGSIIAFGYVCSYLKQSNKYLNNGKNLLLKIFFDNQNEYALSLLVSIGQLARMNCFNQDDESNIKNFIDKIQVKIKTINETNRIKEKAIQTLGFLAVCYRKQSEKIIDILTQSLVDTKQIELQLNIGDALICCILGVDTPLVNDPYDIFSQESSSKDKISSDQDDFRSNLIKYLIDRILHYSSDINNSHSRQAAFLWLLTFLIHCRRPYLVSTYRSLFESKLFSLQTNLIYGLLDQDEFNQELSCKCLIYLYEIIENDELELKFNNKLFEYFTDSTRSYSNQLTTMVYEHDANNNNNNNKQQLNIDNTQLILYKELCSLVDLLSIEKNLKSQLFYSLLYLAHENSIWSTTRYGQIFHLNNYEKQSIEFISIYIQQLISRLYRLLFDPQIRVQESINRIWNKLFSSIKQITIVEKYFSIIFKDLYNDILSSRWRIRESIQLALLDIFRMLNRKLIDNEQYIKLFQELFRRLFAVCDDTKESVRKAALATINAFKQNCVLLACDPATTISNAISDEEHKARGRYVLEQILPVILNDGLYNKNEDISKFSLNTI</sequence>
<dbReference type="Pfam" id="PF13001">
    <property type="entry name" value="ECM29_N"/>
    <property type="match status" value="1"/>
</dbReference>
<dbReference type="InterPro" id="IPR016024">
    <property type="entry name" value="ARM-type_fold"/>
</dbReference>
<feature type="domain" description="Proteasome component Ecm29 N-terminal" evidence="2">
    <location>
        <begin position="2"/>
        <end position="431"/>
    </location>
</feature>
<evidence type="ECO:0000313" key="4">
    <source>
        <dbReference type="EMBL" id="CAF3968983.1"/>
    </source>
</evidence>
<feature type="non-terminal residue" evidence="4">
    <location>
        <position position="1"/>
    </location>
</feature>
<comment type="caution">
    <text evidence="4">The sequence shown here is derived from an EMBL/GenBank/DDBJ whole genome shotgun (WGS) entry which is preliminary data.</text>
</comment>
<evidence type="ECO:0000256" key="1">
    <source>
        <dbReference type="ARBA" id="ARBA00022737"/>
    </source>
</evidence>
<feature type="domain" description="ECM29 ARM-like repeats" evidence="3">
    <location>
        <begin position="440"/>
        <end position="557"/>
    </location>
</feature>
<protein>
    <submittedName>
        <fullName evidence="4">Uncharacterized protein</fullName>
    </submittedName>
</protein>
<dbReference type="InterPro" id="IPR024372">
    <property type="entry name" value="Ecm29_N"/>
</dbReference>
<dbReference type="GO" id="GO:0060090">
    <property type="term" value="F:molecular adaptor activity"/>
    <property type="evidence" value="ECO:0007669"/>
    <property type="project" value="InterPro"/>
</dbReference>
<organism evidence="4 5">
    <name type="scientific">Rotaria magnacalcarata</name>
    <dbReference type="NCBI Taxonomy" id="392030"/>
    <lineage>
        <taxon>Eukaryota</taxon>
        <taxon>Metazoa</taxon>
        <taxon>Spiralia</taxon>
        <taxon>Gnathifera</taxon>
        <taxon>Rotifera</taxon>
        <taxon>Eurotatoria</taxon>
        <taxon>Bdelloidea</taxon>
        <taxon>Philodinida</taxon>
        <taxon>Philodinidae</taxon>
        <taxon>Rotaria</taxon>
    </lineage>
</organism>
<dbReference type="PANTHER" id="PTHR23346:SF19">
    <property type="entry name" value="PROTEASOME ADAPTER AND SCAFFOLD PROTEIN ECM29"/>
    <property type="match status" value="1"/>
</dbReference>
<dbReference type="Proteomes" id="UP000681720">
    <property type="component" value="Unassembled WGS sequence"/>
</dbReference>
<dbReference type="InterPro" id="IPR011989">
    <property type="entry name" value="ARM-like"/>
</dbReference>